<comment type="caution">
    <text evidence="1">The sequence shown here is derived from an EMBL/GenBank/DDBJ whole genome shotgun (WGS) entry which is preliminary data.</text>
</comment>
<dbReference type="EMBL" id="JYDJ01000036">
    <property type="protein sequence ID" value="KRX47903.1"/>
    <property type="molecule type" value="Genomic_DNA"/>
</dbReference>
<dbReference type="Proteomes" id="UP000055048">
    <property type="component" value="Unassembled WGS sequence"/>
</dbReference>
<protein>
    <submittedName>
        <fullName evidence="1">Uncharacterized protein</fullName>
    </submittedName>
</protein>
<accession>A0A0V0U9S1</accession>
<proteinExistence type="predicted"/>
<evidence type="ECO:0000313" key="1">
    <source>
        <dbReference type="EMBL" id="KRX47903.1"/>
    </source>
</evidence>
<organism evidence="1 2">
    <name type="scientific">Trichinella murrelli</name>
    <dbReference type="NCBI Taxonomy" id="144512"/>
    <lineage>
        <taxon>Eukaryota</taxon>
        <taxon>Metazoa</taxon>
        <taxon>Ecdysozoa</taxon>
        <taxon>Nematoda</taxon>
        <taxon>Enoplea</taxon>
        <taxon>Dorylaimia</taxon>
        <taxon>Trichinellida</taxon>
        <taxon>Trichinellidae</taxon>
        <taxon>Trichinella</taxon>
    </lineage>
</organism>
<reference evidence="1 2" key="1">
    <citation type="submission" date="2015-01" db="EMBL/GenBank/DDBJ databases">
        <title>Evolution of Trichinella species and genotypes.</title>
        <authorList>
            <person name="Korhonen P.K."/>
            <person name="Edoardo P."/>
            <person name="Giuseppe L.R."/>
            <person name="Gasser R.B."/>
        </authorList>
    </citation>
    <scope>NUCLEOTIDE SEQUENCE [LARGE SCALE GENOMIC DNA]</scope>
    <source>
        <strain evidence="1">ISS417</strain>
    </source>
</reference>
<name>A0A0V0U9S1_9BILA</name>
<dbReference type="AlphaFoldDB" id="A0A0V0U9S1"/>
<keyword evidence="2" id="KW-1185">Reference proteome</keyword>
<sequence length="93" mass="10306">MSTMINKPRKKKGAHRHPFDLRMIVCGLIVNEKMESATTVKALCVKMKTVGTSDDMNTVAGVPAEQPSFEDSLHLDGNMYTVRLPWLTDGLNS</sequence>
<gene>
    <name evidence="1" type="ORF">T05_11746</name>
</gene>
<evidence type="ECO:0000313" key="2">
    <source>
        <dbReference type="Proteomes" id="UP000055048"/>
    </source>
</evidence>